<dbReference type="PROSITE" id="PS00012">
    <property type="entry name" value="PHOSPHOPANTETHEINE"/>
    <property type="match status" value="1"/>
</dbReference>
<dbReference type="InterPro" id="IPR009081">
    <property type="entry name" value="PP-bd_ACP"/>
</dbReference>
<evidence type="ECO:0000313" key="6">
    <source>
        <dbReference type="Proteomes" id="UP000008204"/>
    </source>
</evidence>
<reference evidence="6" key="1">
    <citation type="journal article" date="2011" name="MBio">
        <title>Novel metabolic attributes of the genus Cyanothece, comprising a group of unicellular nitrogen-fixing Cyanobacteria.</title>
        <authorList>
            <person name="Bandyopadhyay A."/>
            <person name="Elvitigala T."/>
            <person name="Welsh E."/>
            <person name="Stockel J."/>
            <person name="Liberton M."/>
            <person name="Min H."/>
            <person name="Sherman L.A."/>
            <person name="Pakrasi H.B."/>
        </authorList>
    </citation>
    <scope>NUCLEOTIDE SEQUENCE [LARGE SCALE GENOMIC DNA]</scope>
    <source>
        <strain evidence="6">PCC 8801</strain>
    </source>
</reference>
<accession>B7JZH6</accession>
<keyword evidence="2" id="KW-0597">Phosphoprotein</keyword>
<dbReference type="RefSeq" id="WP_012593413.1">
    <property type="nucleotide sequence ID" value="NC_011726.1"/>
</dbReference>
<organism evidence="5 6">
    <name type="scientific">Rippkaea orientalis (strain PCC 8801 / RF-1)</name>
    <name type="common">Cyanothece sp. (strain PCC 8801)</name>
    <dbReference type="NCBI Taxonomy" id="41431"/>
    <lineage>
        <taxon>Bacteria</taxon>
        <taxon>Bacillati</taxon>
        <taxon>Cyanobacteriota</taxon>
        <taxon>Cyanophyceae</taxon>
        <taxon>Oscillatoriophycideae</taxon>
        <taxon>Chroococcales</taxon>
        <taxon>Aphanothecaceae</taxon>
        <taxon>Rippkaea</taxon>
        <taxon>Rippkaea orientalis</taxon>
    </lineage>
</organism>
<name>B7JZH6_RIPO1</name>
<feature type="compositionally biased region" description="Polar residues" evidence="3">
    <location>
        <begin position="111"/>
        <end position="124"/>
    </location>
</feature>
<dbReference type="SMART" id="SM01294">
    <property type="entry name" value="PKS_PP_betabranch"/>
    <property type="match status" value="1"/>
</dbReference>
<dbReference type="PROSITE" id="PS50075">
    <property type="entry name" value="CARRIER"/>
    <property type="match status" value="1"/>
</dbReference>
<evidence type="ECO:0000256" key="3">
    <source>
        <dbReference type="SAM" id="MobiDB-lite"/>
    </source>
</evidence>
<evidence type="ECO:0000256" key="2">
    <source>
        <dbReference type="ARBA" id="ARBA00022553"/>
    </source>
</evidence>
<dbReference type="OrthoDB" id="425617at2"/>
<dbReference type="InterPro" id="IPR006162">
    <property type="entry name" value="Ppantetheine_attach_site"/>
</dbReference>
<evidence type="ECO:0000259" key="4">
    <source>
        <dbReference type="PROSITE" id="PS50075"/>
    </source>
</evidence>
<keyword evidence="6" id="KW-1185">Reference proteome</keyword>
<proteinExistence type="predicted"/>
<dbReference type="Gene3D" id="1.10.1200.10">
    <property type="entry name" value="ACP-like"/>
    <property type="match status" value="1"/>
</dbReference>
<dbReference type="SUPFAM" id="SSF47336">
    <property type="entry name" value="ACP-like"/>
    <property type="match status" value="1"/>
</dbReference>
<feature type="domain" description="Carrier" evidence="4">
    <location>
        <begin position="18"/>
        <end position="95"/>
    </location>
</feature>
<evidence type="ECO:0000313" key="5">
    <source>
        <dbReference type="EMBL" id="ACK64136.1"/>
    </source>
</evidence>
<dbReference type="HOGENOM" id="CLU_157807_0_0_3"/>
<sequence length="141" mass="15903">MQLQDSSFKLDEPKASLNPIETVQTWLITQLSKQLSLDPNTIKITEPLTRYGLDSIDAVTLVGDLEDWLDMELPDTLFWDHATIEKAAQYLGENYDLAEALNNINSDEITPSMANNKTSESIDNNGKDQKKGWGNLLSRFK</sequence>
<dbReference type="Proteomes" id="UP000008204">
    <property type="component" value="Chromosome"/>
</dbReference>
<dbReference type="EMBL" id="CP001287">
    <property type="protein sequence ID" value="ACK64136.1"/>
    <property type="molecule type" value="Genomic_DNA"/>
</dbReference>
<dbReference type="Pfam" id="PF00550">
    <property type="entry name" value="PP-binding"/>
    <property type="match status" value="1"/>
</dbReference>
<evidence type="ECO:0000256" key="1">
    <source>
        <dbReference type="ARBA" id="ARBA00022450"/>
    </source>
</evidence>
<dbReference type="AlphaFoldDB" id="B7JZH6"/>
<dbReference type="InterPro" id="IPR020806">
    <property type="entry name" value="PKS_PP-bd"/>
</dbReference>
<dbReference type="eggNOG" id="COG0236">
    <property type="taxonomic scope" value="Bacteria"/>
</dbReference>
<protein>
    <submittedName>
        <fullName evidence="5">Phosphopantetheine-binding</fullName>
    </submittedName>
</protein>
<dbReference type="GO" id="GO:0031177">
    <property type="term" value="F:phosphopantetheine binding"/>
    <property type="evidence" value="ECO:0007669"/>
    <property type="project" value="InterPro"/>
</dbReference>
<gene>
    <name evidence="5" type="ordered locus">PCC8801_0029</name>
</gene>
<keyword evidence="1" id="KW-0596">Phosphopantetheine</keyword>
<dbReference type="InterPro" id="IPR036736">
    <property type="entry name" value="ACP-like_sf"/>
</dbReference>
<feature type="region of interest" description="Disordered" evidence="3">
    <location>
        <begin position="111"/>
        <end position="141"/>
    </location>
</feature>
<dbReference type="STRING" id="41431.PCC8801_0029"/>
<dbReference type="KEGG" id="cyp:PCC8801_0029"/>
<dbReference type="SMART" id="SM00823">
    <property type="entry name" value="PKS_PP"/>
    <property type="match status" value="1"/>
</dbReference>